<evidence type="ECO:0000313" key="3">
    <source>
        <dbReference type="Proteomes" id="UP001302321"/>
    </source>
</evidence>
<organism evidence="2 3">
    <name type="scientific">Triangularia setosa</name>
    <dbReference type="NCBI Taxonomy" id="2587417"/>
    <lineage>
        <taxon>Eukaryota</taxon>
        <taxon>Fungi</taxon>
        <taxon>Dikarya</taxon>
        <taxon>Ascomycota</taxon>
        <taxon>Pezizomycotina</taxon>
        <taxon>Sordariomycetes</taxon>
        <taxon>Sordariomycetidae</taxon>
        <taxon>Sordariales</taxon>
        <taxon>Podosporaceae</taxon>
        <taxon>Triangularia</taxon>
    </lineage>
</organism>
<evidence type="ECO:0000256" key="1">
    <source>
        <dbReference type="SAM" id="MobiDB-lite"/>
    </source>
</evidence>
<dbReference type="AlphaFoldDB" id="A0AAN7A289"/>
<accession>A0AAN7A289</accession>
<comment type="caution">
    <text evidence="2">The sequence shown here is derived from an EMBL/GenBank/DDBJ whole genome shotgun (WGS) entry which is preliminary data.</text>
</comment>
<protein>
    <recommendedName>
        <fullName evidence="4">F-box protein</fullName>
    </recommendedName>
</protein>
<dbReference type="Proteomes" id="UP001302321">
    <property type="component" value="Unassembled WGS sequence"/>
</dbReference>
<reference evidence="2" key="1">
    <citation type="journal article" date="2023" name="Mol. Phylogenet. Evol.">
        <title>Genome-scale phylogeny and comparative genomics of the fungal order Sordariales.</title>
        <authorList>
            <person name="Hensen N."/>
            <person name="Bonometti L."/>
            <person name="Westerberg I."/>
            <person name="Brannstrom I.O."/>
            <person name="Guillou S."/>
            <person name="Cros-Aarteil S."/>
            <person name="Calhoun S."/>
            <person name="Haridas S."/>
            <person name="Kuo A."/>
            <person name="Mondo S."/>
            <person name="Pangilinan J."/>
            <person name="Riley R."/>
            <person name="LaButti K."/>
            <person name="Andreopoulos B."/>
            <person name="Lipzen A."/>
            <person name="Chen C."/>
            <person name="Yan M."/>
            <person name="Daum C."/>
            <person name="Ng V."/>
            <person name="Clum A."/>
            <person name="Steindorff A."/>
            <person name="Ohm R.A."/>
            <person name="Martin F."/>
            <person name="Silar P."/>
            <person name="Natvig D.O."/>
            <person name="Lalanne C."/>
            <person name="Gautier V."/>
            <person name="Ament-Velasquez S.L."/>
            <person name="Kruys A."/>
            <person name="Hutchinson M.I."/>
            <person name="Powell A.J."/>
            <person name="Barry K."/>
            <person name="Miller A.N."/>
            <person name="Grigoriev I.V."/>
            <person name="Debuchy R."/>
            <person name="Gladieux P."/>
            <person name="Hiltunen Thoren M."/>
            <person name="Johannesson H."/>
        </authorList>
    </citation>
    <scope>NUCLEOTIDE SEQUENCE</scope>
    <source>
        <strain evidence="2">CBS 892.96</strain>
    </source>
</reference>
<gene>
    <name evidence="2" type="ORF">QBC36DRAFT_222284</name>
</gene>
<evidence type="ECO:0000313" key="2">
    <source>
        <dbReference type="EMBL" id="KAK4172626.1"/>
    </source>
</evidence>
<evidence type="ECO:0008006" key="4">
    <source>
        <dbReference type="Google" id="ProtNLM"/>
    </source>
</evidence>
<reference evidence="2" key="2">
    <citation type="submission" date="2023-05" db="EMBL/GenBank/DDBJ databases">
        <authorList>
            <consortium name="Lawrence Berkeley National Laboratory"/>
            <person name="Steindorff A."/>
            <person name="Hensen N."/>
            <person name="Bonometti L."/>
            <person name="Westerberg I."/>
            <person name="Brannstrom I.O."/>
            <person name="Guillou S."/>
            <person name="Cros-Aarteil S."/>
            <person name="Calhoun S."/>
            <person name="Haridas S."/>
            <person name="Kuo A."/>
            <person name="Mondo S."/>
            <person name="Pangilinan J."/>
            <person name="Riley R."/>
            <person name="Labutti K."/>
            <person name="Andreopoulos B."/>
            <person name="Lipzen A."/>
            <person name="Chen C."/>
            <person name="Yanf M."/>
            <person name="Daum C."/>
            <person name="Ng V."/>
            <person name="Clum A."/>
            <person name="Ohm R."/>
            <person name="Martin F."/>
            <person name="Silar P."/>
            <person name="Natvig D."/>
            <person name="Lalanne C."/>
            <person name="Gautier V."/>
            <person name="Ament-Velasquez S.L."/>
            <person name="Kruys A."/>
            <person name="Hutchinson M.I."/>
            <person name="Powell A.J."/>
            <person name="Barry K."/>
            <person name="Miller A.N."/>
            <person name="Grigoriev I.V."/>
            <person name="Debuchy R."/>
            <person name="Gladieux P."/>
            <person name="Thoren M.H."/>
            <person name="Johannesson H."/>
        </authorList>
    </citation>
    <scope>NUCLEOTIDE SEQUENCE</scope>
    <source>
        <strain evidence="2">CBS 892.96</strain>
    </source>
</reference>
<keyword evidence="3" id="KW-1185">Reference proteome</keyword>
<name>A0AAN7A289_9PEZI</name>
<proteinExistence type="predicted"/>
<sequence length="387" mass="44282">MTSTCRGNNVTGDNIEHDVHPSRIAVMIRDNLPGLQSILFSFKSRATGRSWMLTTVFQPPVSTPRRPRVYILGLPLMQNESCDYISTIPGKYLSWLSVTGPGSFVTLNMLKQRLVQTHSLETLHLRNFSECSFEFMGNEQLPRLRELVLENYDWRHSLQESIDHWDFSQLKVLMLFSVQHMSNLFKVISQVPHSLETMVFDLKWGPEVISSLQTLRECPRLHTVVVRLPLKLPDANTDLLQQLQIPLKEVHDNLAYELAAGIIHFLLRNRASWQDIYVLFGEWKMWDNVGVDPGYYFKYIGPVKDGIHIENLNQFDMQAMLATMARMAGAGEGGATKLDDGKKKKARRPQFAAQNDGDDEGVEFYHELYGLRSLLASKPLDRISLSF</sequence>
<dbReference type="EMBL" id="MU866406">
    <property type="protein sequence ID" value="KAK4172626.1"/>
    <property type="molecule type" value="Genomic_DNA"/>
</dbReference>
<dbReference type="SUPFAM" id="SSF52047">
    <property type="entry name" value="RNI-like"/>
    <property type="match status" value="1"/>
</dbReference>
<feature type="region of interest" description="Disordered" evidence="1">
    <location>
        <begin position="333"/>
        <end position="355"/>
    </location>
</feature>